<name>A0A165KSW0_9APHY</name>
<evidence type="ECO:0000259" key="1">
    <source>
        <dbReference type="Pfam" id="PF03109"/>
    </source>
</evidence>
<dbReference type="Pfam" id="PF03109">
    <property type="entry name" value="ABC1"/>
    <property type="match status" value="1"/>
</dbReference>
<dbReference type="SUPFAM" id="SSF56112">
    <property type="entry name" value="Protein kinase-like (PK-like)"/>
    <property type="match status" value="1"/>
</dbReference>
<dbReference type="AlphaFoldDB" id="A0A165KSW0"/>
<dbReference type="STRING" id="1314783.A0A165KSW0"/>
<dbReference type="OrthoDB" id="2734608at2759"/>
<dbReference type="PANTHER" id="PTHR37171">
    <property type="entry name" value="SERINE/THREONINE-PROTEIN KINASE YRZF-RELATED"/>
    <property type="match status" value="1"/>
</dbReference>
<dbReference type="Gene3D" id="1.10.510.10">
    <property type="entry name" value="Transferase(Phosphotransferase) domain 1"/>
    <property type="match status" value="1"/>
</dbReference>
<feature type="domain" description="ABC1 atypical kinase-like" evidence="1">
    <location>
        <begin position="132"/>
        <end position="202"/>
    </location>
</feature>
<evidence type="ECO:0000313" key="2">
    <source>
        <dbReference type="EMBL" id="KZT63540.1"/>
    </source>
</evidence>
<gene>
    <name evidence="2" type="ORF">DAEQUDRAFT_733693</name>
</gene>
<sequence>MSSGSSAGENKMFTVIIKVYDPRVLNDRTATKVKKLWTLAAEQRALQDRACEGFQWNDDVLYEDDPDPDDEEGWVMRAANHEQNFFHLMIQCYNTERAAYERLHRYQGTALARLLGVGHWNVAPATRAIQPPVLVFEYIPGTSIHDIRPELIDSAMCVSLVAAVDTFASLGVAHADVHDGNILFTPQERPERAVIVDFGCAIVKEDSTSEEDWKEMARFEGDGQWIRIILKGKGVELPEL</sequence>
<keyword evidence="3" id="KW-1185">Reference proteome</keyword>
<protein>
    <recommendedName>
        <fullName evidence="1">ABC1 atypical kinase-like domain-containing protein</fullName>
    </recommendedName>
</protein>
<proteinExistence type="predicted"/>
<reference evidence="2 3" key="1">
    <citation type="journal article" date="2016" name="Mol. Biol. Evol.">
        <title>Comparative Genomics of Early-Diverging Mushroom-Forming Fungi Provides Insights into the Origins of Lignocellulose Decay Capabilities.</title>
        <authorList>
            <person name="Nagy L.G."/>
            <person name="Riley R."/>
            <person name="Tritt A."/>
            <person name="Adam C."/>
            <person name="Daum C."/>
            <person name="Floudas D."/>
            <person name="Sun H."/>
            <person name="Yadav J.S."/>
            <person name="Pangilinan J."/>
            <person name="Larsson K.H."/>
            <person name="Matsuura K."/>
            <person name="Barry K."/>
            <person name="Labutti K."/>
            <person name="Kuo R."/>
            <person name="Ohm R.A."/>
            <person name="Bhattacharya S.S."/>
            <person name="Shirouzu T."/>
            <person name="Yoshinaga Y."/>
            <person name="Martin F.M."/>
            <person name="Grigoriev I.V."/>
            <person name="Hibbett D.S."/>
        </authorList>
    </citation>
    <scope>NUCLEOTIDE SEQUENCE [LARGE SCALE GENOMIC DNA]</scope>
    <source>
        <strain evidence="2 3">L-15889</strain>
    </source>
</reference>
<dbReference type="Proteomes" id="UP000076727">
    <property type="component" value="Unassembled WGS sequence"/>
</dbReference>
<dbReference type="PANTHER" id="PTHR37171:SF1">
    <property type="entry name" value="SERINE_THREONINE-PROTEIN KINASE YRZF-RELATED"/>
    <property type="match status" value="1"/>
</dbReference>
<accession>A0A165KSW0</accession>
<dbReference type="EMBL" id="KV429174">
    <property type="protein sequence ID" value="KZT63540.1"/>
    <property type="molecule type" value="Genomic_DNA"/>
</dbReference>
<dbReference type="InterPro" id="IPR004147">
    <property type="entry name" value="ABC1_dom"/>
</dbReference>
<dbReference type="InterPro" id="IPR011009">
    <property type="entry name" value="Kinase-like_dom_sf"/>
</dbReference>
<organism evidence="2 3">
    <name type="scientific">Daedalea quercina L-15889</name>
    <dbReference type="NCBI Taxonomy" id="1314783"/>
    <lineage>
        <taxon>Eukaryota</taxon>
        <taxon>Fungi</taxon>
        <taxon>Dikarya</taxon>
        <taxon>Basidiomycota</taxon>
        <taxon>Agaricomycotina</taxon>
        <taxon>Agaricomycetes</taxon>
        <taxon>Polyporales</taxon>
        <taxon>Fomitopsis</taxon>
    </lineage>
</organism>
<dbReference type="InterPro" id="IPR052396">
    <property type="entry name" value="Meiotic_Drive_Suppr_Kinase"/>
</dbReference>
<evidence type="ECO:0000313" key="3">
    <source>
        <dbReference type="Proteomes" id="UP000076727"/>
    </source>
</evidence>